<keyword evidence="2" id="KW-0472">Membrane</keyword>
<evidence type="ECO:0000256" key="3">
    <source>
        <dbReference type="SAM" id="SignalP"/>
    </source>
</evidence>
<keyword evidence="3" id="KW-0732">Signal</keyword>
<evidence type="ECO:0008006" key="6">
    <source>
        <dbReference type="Google" id="ProtNLM"/>
    </source>
</evidence>
<reference evidence="4 5" key="1">
    <citation type="journal article" date="2018" name="Sci. Rep.">
        <title>Genomic signatures of local adaptation to the degree of environmental predictability in rotifers.</title>
        <authorList>
            <person name="Franch-Gras L."/>
            <person name="Hahn C."/>
            <person name="Garcia-Roger E.M."/>
            <person name="Carmona M.J."/>
            <person name="Serra M."/>
            <person name="Gomez A."/>
        </authorList>
    </citation>
    <scope>NUCLEOTIDE SEQUENCE [LARGE SCALE GENOMIC DNA]</scope>
    <source>
        <strain evidence="4">HYR1</strain>
    </source>
</reference>
<keyword evidence="5" id="KW-1185">Reference proteome</keyword>
<evidence type="ECO:0000313" key="5">
    <source>
        <dbReference type="Proteomes" id="UP000276133"/>
    </source>
</evidence>
<feature type="signal peptide" evidence="3">
    <location>
        <begin position="1"/>
        <end position="18"/>
    </location>
</feature>
<proteinExistence type="predicted"/>
<protein>
    <recommendedName>
        <fullName evidence="6">Ig-like domain-containing protein</fullName>
    </recommendedName>
</protein>
<name>A0A3M7RT22_BRAPC</name>
<evidence type="ECO:0000256" key="1">
    <source>
        <dbReference type="SAM" id="MobiDB-lite"/>
    </source>
</evidence>
<feature type="chain" id="PRO_5018227988" description="Ig-like domain-containing protein" evidence="3">
    <location>
        <begin position="19"/>
        <end position="476"/>
    </location>
</feature>
<keyword evidence="2" id="KW-0812">Transmembrane</keyword>
<keyword evidence="2" id="KW-1133">Transmembrane helix</keyword>
<dbReference type="EMBL" id="REGN01002685">
    <property type="protein sequence ID" value="RNA26723.1"/>
    <property type="molecule type" value="Genomic_DNA"/>
</dbReference>
<feature type="compositionally biased region" description="Basic and acidic residues" evidence="1">
    <location>
        <begin position="450"/>
        <end position="460"/>
    </location>
</feature>
<sequence>MRLYSILISILVASSIYCQDDEVQNLPTAPGLVKSEVRKTEIEEYSLNILVNINVPLNLNTIKDSNAVSWSLIQQKNGTSEDKKTPKLTLFNAVDSSAINSTIKTQFLCLPTESKCDSLRVPNFGPKYLGSYSNQALASNSLKNFLVDFNISAYMNHLEFKCDSLDCIYNESGRFLTVLSGKSIPIECSIIVAQNSLFTPAAELVISSDINKLDHCQIDTKFEQIPQSEIHSYLNSSSDIKIYLFKISKRCSQVFNKRDNGKSIRCDLKSVNQSAPSELQNLRVLESVSNTMDVHYDPEIIMNGEHQLNKTVFEDQAETSHFSCPIESNPLPIYEWRVKSVLYNNTDPKAIFLTPTEFSPSKREFLIRKDLGVGFYQFECRARTQGLVNRVSDGVVFNLDIKVGGVVGLVVIAVIVLLVLRRSKSNTSNEESGKTQSKIYNSGKKAKLNVVKENKNKSDTSQETAHLKSNKVDQNN</sequence>
<comment type="caution">
    <text evidence="4">The sequence shown here is derived from an EMBL/GenBank/DDBJ whole genome shotgun (WGS) entry which is preliminary data.</text>
</comment>
<dbReference type="Proteomes" id="UP000276133">
    <property type="component" value="Unassembled WGS sequence"/>
</dbReference>
<feature type="transmembrane region" description="Helical" evidence="2">
    <location>
        <begin position="401"/>
        <end position="420"/>
    </location>
</feature>
<evidence type="ECO:0000313" key="4">
    <source>
        <dbReference type="EMBL" id="RNA26723.1"/>
    </source>
</evidence>
<feature type="compositionally biased region" description="Polar residues" evidence="1">
    <location>
        <begin position="427"/>
        <end position="440"/>
    </location>
</feature>
<feature type="region of interest" description="Disordered" evidence="1">
    <location>
        <begin position="427"/>
        <end position="476"/>
    </location>
</feature>
<dbReference type="OrthoDB" id="10174336at2759"/>
<organism evidence="4 5">
    <name type="scientific">Brachionus plicatilis</name>
    <name type="common">Marine rotifer</name>
    <name type="synonym">Brachionus muelleri</name>
    <dbReference type="NCBI Taxonomy" id="10195"/>
    <lineage>
        <taxon>Eukaryota</taxon>
        <taxon>Metazoa</taxon>
        <taxon>Spiralia</taxon>
        <taxon>Gnathifera</taxon>
        <taxon>Rotifera</taxon>
        <taxon>Eurotatoria</taxon>
        <taxon>Monogononta</taxon>
        <taxon>Pseudotrocha</taxon>
        <taxon>Ploima</taxon>
        <taxon>Brachionidae</taxon>
        <taxon>Brachionus</taxon>
    </lineage>
</organism>
<gene>
    <name evidence="4" type="ORF">BpHYR1_003825</name>
</gene>
<accession>A0A3M7RT22</accession>
<dbReference type="AlphaFoldDB" id="A0A3M7RT22"/>
<evidence type="ECO:0000256" key="2">
    <source>
        <dbReference type="SAM" id="Phobius"/>
    </source>
</evidence>